<dbReference type="NCBIfam" id="TIGR03016">
    <property type="entry name" value="pepcterm_hypo_1"/>
    <property type="match status" value="1"/>
</dbReference>
<dbReference type="RefSeq" id="WP_014426632.1">
    <property type="nucleotide sequence ID" value="NC_017075.1"/>
</dbReference>
<proteinExistence type="predicted"/>
<dbReference type="EMBL" id="AP012320">
    <property type="protein sequence ID" value="BAL93756.1"/>
    <property type="molecule type" value="Genomic_DNA"/>
</dbReference>
<dbReference type="PATRIC" id="fig|983917.3.peg.404"/>
<dbReference type="STRING" id="983917.RGE_04110"/>
<sequence length="499" mass="53917">MARPTIVRPQPRLALLAMAALLAGPALAQEREAFKLERSINLQQTFTDNGKLSDNDRQAESITEVSPGIRLSGRSGRVQGSLDYRLDLVQYARDSGRSTAHHQLAADGGAELVDRHVFLDASASVSQQSISAFGVQSGGTGLDNANSTDVASVAVSPSAKARLGGLIDLSAVANWRATRAKDSTAGDSNDWDASVRAGAQHGIFGWSVAATRQTSDYAGSESYISDSVVGTVSLSLTPRLQVFATHGEDRSDILGNGTQKSSSNGWGFNWVPGVRTQISGQADRHFYGNSHSFNLSHRFRRALIAYTDSRGVSGQDTEALGPLRQRYLQIYSSCMAVVNNAATCEQLTRALMGFDPSVSLGFLNSAPSLQRTQSLVMSITGTRNTFALAASRNQSERLGDQQYDAGDLAIVPRVRQYALTADWSHRLSTQSSLALTASWQKTPDEDTQPGNDLRRVELSLTNTLGQRTTGTLSVRRVWFDSETSPYRESAIIGSLNYRF</sequence>
<dbReference type="HOGENOM" id="CLU_037738_0_0_4"/>
<evidence type="ECO:0008006" key="4">
    <source>
        <dbReference type="Google" id="ProtNLM"/>
    </source>
</evidence>
<name>I0HL69_RUBGI</name>
<reference evidence="2 3" key="1">
    <citation type="journal article" date="2012" name="J. Bacteriol.">
        <title>Complete genome sequence of phototrophic betaproteobacterium Rubrivivax gelatinosus IL144.</title>
        <authorList>
            <person name="Nagashima S."/>
            <person name="Kamimura A."/>
            <person name="Shimizu T."/>
            <person name="Nakamura-isaki S."/>
            <person name="Aono E."/>
            <person name="Sakamoto K."/>
            <person name="Ichikawa N."/>
            <person name="Nakazawa H."/>
            <person name="Sekine M."/>
            <person name="Yamazaki S."/>
            <person name="Fujita N."/>
            <person name="Shimada K."/>
            <person name="Hanada S."/>
            <person name="Nagashima K.V.P."/>
        </authorList>
    </citation>
    <scope>NUCLEOTIDE SEQUENCE [LARGE SCALE GENOMIC DNA]</scope>
    <source>
        <strain evidence="3">NBRC 100245 / IL144</strain>
    </source>
</reference>
<protein>
    <recommendedName>
        <fullName evidence="4">TIGR03016 family PEP-CTERM system-associated outer membrane protein</fullName>
    </recommendedName>
</protein>
<evidence type="ECO:0000313" key="3">
    <source>
        <dbReference type="Proteomes" id="UP000007883"/>
    </source>
</evidence>
<dbReference type="InterPro" id="IPR017467">
    <property type="entry name" value="CHP03016_PEP-CTERM"/>
</dbReference>
<keyword evidence="3" id="KW-1185">Reference proteome</keyword>
<dbReference type="AlphaFoldDB" id="I0HL69"/>
<evidence type="ECO:0000313" key="2">
    <source>
        <dbReference type="EMBL" id="BAL93756.1"/>
    </source>
</evidence>
<organism evidence="2 3">
    <name type="scientific">Rubrivivax gelatinosus (strain NBRC 100245 / IL144)</name>
    <dbReference type="NCBI Taxonomy" id="983917"/>
    <lineage>
        <taxon>Bacteria</taxon>
        <taxon>Pseudomonadati</taxon>
        <taxon>Pseudomonadota</taxon>
        <taxon>Betaproteobacteria</taxon>
        <taxon>Burkholderiales</taxon>
        <taxon>Sphaerotilaceae</taxon>
        <taxon>Rubrivivax</taxon>
    </lineage>
</organism>
<evidence type="ECO:0000256" key="1">
    <source>
        <dbReference type="SAM" id="SignalP"/>
    </source>
</evidence>
<feature type="signal peptide" evidence="1">
    <location>
        <begin position="1"/>
        <end position="28"/>
    </location>
</feature>
<feature type="chain" id="PRO_5003628237" description="TIGR03016 family PEP-CTERM system-associated outer membrane protein" evidence="1">
    <location>
        <begin position="29"/>
        <end position="499"/>
    </location>
</feature>
<dbReference type="Proteomes" id="UP000007883">
    <property type="component" value="Chromosome"/>
</dbReference>
<dbReference type="eggNOG" id="ENOG502Z9WX">
    <property type="taxonomic scope" value="Bacteria"/>
</dbReference>
<accession>I0HL69</accession>
<gene>
    <name evidence="2" type="ordered locus">RGE_04110</name>
</gene>
<keyword evidence="1" id="KW-0732">Signal</keyword>
<dbReference type="KEGG" id="rge:RGE_04110"/>